<name>A0A1M6W7M0_9FIRM</name>
<protein>
    <submittedName>
        <fullName evidence="1">Uncharacterized protein</fullName>
    </submittedName>
</protein>
<keyword evidence="2" id="KW-1185">Reference proteome</keyword>
<accession>A0A1M6W7M0</accession>
<gene>
    <name evidence="1" type="ORF">SAMN02745123_03518</name>
</gene>
<reference evidence="2" key="1">
    <citation type="submission" date="2016-11" db="EMBL/GenBank/DDBJ databases">
        <authorList>
            <person name="Varghese N."/>
            <person name="Submissions S."/>
        </authorList>
    </citation>
    <scope>NUCLEOTIDE SEQUENCE [LARGE SCALE GENOMIC DNA]</scope>
    <source>
        <strain evidence="2">DSM 10349</strain>
    </source>
</reference>
<sequence length="53" mass="5879">MRKRVRGFSKNAGTRGEAALVGKFGGYHETWDTGRANAIKKMQRITGINRPST</sequence>
<dbReference type="RefSeq" id="WP_175549059.1">
    <property type="nucleotide sequence ID" value="NZ_FRAR01000028.1"/>
</dbReference>
<dbReference type="Proteomes" id="UP000183997">
    <property type="component" value="Unassembled WGS sequence"/>
</dbReference>
<evidence type="ECO:0000313" key="2">
    <source>
        <dbReference type="Proteomes" id="UP000183997"/>
    </source>
</evidence>
<proteinExistence type="predicted"/>
<organism evidence="1 2">
    <name type="scientific">Desulforamulus aeronauticus DSM 10349</name>
    <dbReference type="NCBI Taxonomy" id="1121421"/>
    <lineage>
        <taxon>Bacteria</taxon>
        <taxon>Bacillati</taxon>
        <taxon>Bacillota</taxon>
        <taxon>Clostridia</taxon>
        <taxon>Eubacteriales</taxon>
        <taxon>Peptococcaceae</taxon>
        <taxon>Desulforamulus</taxon>
    </lineage>
</organism>
<dbReference type="EMBL" id="FRAR01000028">
    <property type="protein sequence ID" value="SHK89496.1"/>
    <property type="molecule type" value="Genomic_DNA"/>
</dbReference>
<dbReference type="AlphaFoldDB" id="A0A1M6W7M0"/>
<evidence type="ECO:0000313" key="1">
    <source>
        <dbReference type="EMBL" id="SHK89496.1"/>
    </source>
</evidence>